<feature type="non-terminal residue" evidence="1">
    <location>
        <position position="43"/>
    </location>
</feature>
<dbReference type="EMBL" id="BARS01005349">
    <property type="protein sequence ID" value="GAF72030.1"/>
    <property type="molecule type" value="Genomic_DNA"/>
</dbReference>
<sequence>MSCELSSHRLTTAAIGFLLIALIFPVAASAAPETDFVISEILF</sequence>
<dbReference type="AlphaFoldDB" id="X0T7I6"/>
<comment type="caution">
    <text evidence="1">The sequence shown here is derived from an EMBL/GenBank/DDBJ whole genome shotgun (WGS) entry which is preliminary data.</text>
</comment>
<evidence type="ECO:0000313" key="1">
    <source>
        <dbReference type="EMBL" id="GAF72030.1"/>
    </source>
</evidence>
<reference evidence="1" key="1">
    <citation type="journal article" date="2014" name="Front. Microbiol.">
        <title>High frequency of phylogenetically diverse reductive dehalogenase-homologous genes in deep subseafloor sedimentary metagenomes.</title>
        <authorList>
            <person name="Kawai M."/>
            <person name="Futagami T."/>
            <person name="Toyoda A."/>
            <person name="Takaki Y."/>
            <person name="Nishi S."/>
            <person name="Hori S."/>
            <person name="Arai W."/>
            <person name="Tsubouchi T."/>
            <person name="Morono Y."/>
            <person name="Uchiyama I."/>
            <person name="Ito T."/>
            <person name="Fujiyama A."/>
            <person name="Inagaki F."/>
            <person name="Takami H."/>
        </authorList>
    </citation>
    <scope>NUCLEOTIDE SEQUENCE</scope>
    <source>
        <strain evidence="1">Expedition CK06-06</strain>
    </source>
</reference>
<proteinExistence type="predicted"/>
<organism evidence="1">
    <name type="scientific">marine sediment metagenome</name>
    <dbReference type="NCBI Taxonomy" id="412755"/>
    <lineage>
        <taxon>unclassified sequences</taxon>
        <taxon>metagenomes</taxon>
        <taxon>ecological metagenomes</taxon>
    </lineage>
</organism>
<accession>X0T7I6</accession>
<protein>
    <submittedName>
        <fullName evidence="1">Uncharacterized protein</fullName>
    </submittedName>
</protein>
<name>X0T7I6_9ZZZZ</name>
<gene>
    <name evidence="1" type="ORF">S01H1_10485</name>
</gene>